<dbReference type="EMBL" id="CADEPI010000029">
    <property type="protein sequence ID" value="CAB3367212.1"/>
    <property type="molecule type" value="Genomic_DNA"/>
</dbReference>
<gene>
    <name evidence="5" type="ORF">CLODIP_2_CD04326</name>
</gene>
<dbReference type="CDD" id="cd02569">
    <property type="entry name" value="PseudoU_synth_ScPus3"/>
    <property type="match status" value="1"/>
</dbReference>
<dbReference type="Proteomes" id="UP000494165">
    <property type="component" value="Unassembled WGS sequence"/>
</dbReference>
<dbReference type="InterPro" id="IPR041707">
    <property type="entry name" value="Pus3-like"/>
</dbReference>
<dbReference type="Gene3D" id="3.30.70.660">
    <property type="entry name" value="Pseudouridine synthase I, catalytic domain, C-terminal subdomain"/>
    <property type="match status" value="1"/>
</dbReference>
<sequence length="457" mass="52271">MAENKKQAEFSIDRKISKFRTHLTPEDELKKFSHEELVARVQQLEAYTYQLKNIIKKSGSNVIDNVTLIGMDKINSDTSGETCTLKKKNRPFDFSKCSKRRILLRILYLGWDLDGYAVQDNSTKTIEHHLFLALTKSCLIQDRQSSNYHRCGRTDKGVSAFSQVISIDVRSKLPSEATDLSQELPYCKMLNRLLPDEIRVLSWAPAPSPEFSARFDCVRRKYRYFFPRGSLDLGLMGKAAALLVGGHDFRNFCKMDVGNGVVDYKRSIFQASVTVMQQNDPQLESPYDMCEVTIEGKAFLWHQIRCIVSVLFLVGEGKEEPQIVTQLLNPEQPKPQYPLAVDLPLVLFECEYEHLLDWQHEQEELSRVVLKMQATWTANAVKAAMIGKMLANVEPKLEAPVLAQADSLVMGVKPKVYQPLLKRQTCSTLETKIDHYVKRRKLKKNEDNDQSGDVEMK</sequence>
<organism evidence="5 6">
    <name type="scientific">Cloeon dipterum</name>
    <dbReference type="NCBI Taxonomy" id="197152"/>
    <lineage>
        <taxon>Eukaryota</taxon>
        <taxon>Metazoa</taxon>
        <taxon>Ecdysozoa</taxon>
        <taxon>Arthropoda</taxon>
        <taxon>Hexapoda</taxon>
        <taxon>Insecta</taxon>
        <taxon>Pterygota</taxon>
        <taxon>Palaeoptera</taxon>
        <taxon>Ephemeroptera</taxon>
        <taxon>Pisciforma</taxon>
        <taxon>Baetidae</taxon>
        <taxon>Cloeon</taxon>
    </lineage>
</organism>
<keyword evidence="3" id="KW-0413">Isomerase</keyword>
<feature type="domain" description="Pseudouridine synthase I TruA alpha/beta" evidence="4">
    <location>
        <begin position="239"/>
        <end position="353"/>
    </location>
</feature>
<evidence type="ECO:0000259" key="4">
    <source>
        <dbReference type="Pfam" id="PF01416"/>
    </source>
</evidence>
<proteinExistence type="inferred from homology"/>
<dbReference type="AlphaFoldDB" id="A0A8S1CI20"/>
<name>A0A8S1CI20_9INSE</name>
<keyword evidence="2" id="KW-0819">tRNA processing</keyword>
<dbReference type="InterPro" id="IPR020097">
    <property type="entry name" value="PsdUridine_synth_TruA_a/b_dom"/>
</dbReference>
<dbReference type="Pfam" id="PF01416">
    <property type="entry name" value="PseudoU_synth_1"/>
    <property type="match status" value="1"/>
</dbReference>
<evidence type="ECO:0000313" key="6">
    <source>
        <dbReference type="Proteomes" id="UP000494165"/>
    </source>
</evidence>
<dbReference type="SUPFAM" id="SSF55120">
    <property type="entry name" value="Pseudouridine synthase"/>
    <property type="match status" value="1"/>
</dbReference>
<evidence type="ECO:0000256" key="2">
    <source>
        <dbReference type="ARBA" id="ARBA00022694"/>
    </source>
</evidence>
<accession>A0A8S1CI20</accession>
<dbReference type="OrthoDB" id="25767at2759"/>
<dbReference type="GO" id="GO:0005737">
    <property type="term" value="C:cytoplasm"/>
    <property type="evidence" value="ECO:0007669"/>
    <property type="project" value="TreeGrafter"/>
</dbReference>
<reference evidence="5 6" key="1">
    <citation type="submission" date="2020-04" db="EMBL/GenBank/DDBJ databases">
        <authorList>
            <person name="Alioto T."/>
            <person name="Alioto T."/>
            <person name="Gomez Garrido J."/>
        </authorList>
    </citation>
    <scope>NUCLEOTIDE SEQUENCE [LARGE SCALE GENOMIC DNA]</scope>
</reference>
<dbReference type="HAMAP" id="MF_00171">
    <property type="entry name" value="TruA"/>
    <property type="match status" value="1"/>
</dbReference>
<keyword evidence="6" id="KW-1185">Reference proteome</keyword>
<evidence type="ECO:0000313" key="5">
    <source>
        <dbReference type="EMBL" id="CAB3367212.1"/>
    </source>
</evidence>
<dbReference type="GO" id="GO:0009982">
    <property type="term" value="F:pseudouridine synthase activity"/>
    <property type="evidence" value="ECO:0007669"/>
    <property type="project" value="InterPro"/>
</dbReference>
<dbReference type="InterPro" id="IPR020095">
    <property type="entry name" value="PsdUridine_synth_TruA_C"/>
</dbReference>
<dbReference type="NCBIfam" id="TIGR00071">
    <property type="entry name" value="hisT_truA"/>
    <property type="match status" value="1"/>
</dbReference>
<dbReference type="FunFam" id="3.30.70.580:FF:000007">
    <property type="entry name" value="tRNA pseudouridine synthase"/>
    <property type="match status" value="1"/>
</dbReference>
<evidence type="ECO:0000256" key="1">
    <source>
        <dbReference type="ARBA" id="ARBA00009375"/>
    </source>
</evidence>
<dbReference type="PANTHER" id="PTHR11142">
    <property type="entry name" value="PSEUDOURIDYLATE SYNTHASE"/>
    <property type="match status" value="1"/>
</dbReference>
<dbReference type="InterPro" id="IPR020103">
    <property type="entry name" value="PsdUridine_synth_cat_dom_sf"/>
</dbReference>
<dbReference type="Gene3D" id="3.30.70.580">
    <property type="entry name" value="Pseudouridine synthase I, catalytic domain, N-terminal subdomain"/>
    <property type="match status" value="1"/>
</dbReference>
<dbReference type="PANTHER" id="PTHR11142:SF5">
    <property type="entry name" value="TRNA PSEUDOURIDINE(38_39) SYNTHASE"/>
    <property type="match status" value="1"/>
</dbReference>
<dbReference type="InterPro" id="IPR020094">
    <property type="entry name" value="TruA/RsuA/RluB/E/F_N"/>
</dbReference>
<dbReference type="GO" id="GO:1990481">
    <property type="term" value="P:mRNA pseudouridine synthesis"/>
    <property type="evidence" value="ECO:0007669"/>
    <property type="project" value="TreeGrafter"/>
</dbReference>
<dbReference type="GO" id="GO:0031119">
    <property type="term" value="P:tRNA pseudouridine synthesis"/>
    <property type="evidence" value="ECO:0007669"/>
    <property type="project" value="TreeGrafter"/>
</dbReference>
<dbReference type="GO" id="GO:0003723">
    <property type="term" value="F:RNA binding"/>
    <property type="evidence" value="ECO:0007669"/>
    <property type="project" value="InterPro"/>
</dbReference>
<comment type="similarity">
    <text evidence="1">Belongs to the tRNA pseudouridine synthase TruA family.</text>
</comment>
<dbReference type="InterPro" id="IPR001406">
    <property type="entry name" value="PsdUridine_synth_TruA"/>
</dbReference>
<comment type="caution">
    <text evidence="5">The sequence shown here is derived from an EMBL/GenBank/DDBJ whole genome shotgun (WGS) entry which is preliminary data.</text>
</comment>
<protein>
    <recommendedName>
        <fullName evidence="4">Pseudouridine synthase I TruA alpha/beta domain-containing protein</fullName>
    </recommendedName>
</protein>
<dbReference type="GO" id="GO:0005634">
    <property type="term" value="C:nucleus"/>
    <property type="evidence" value="ECO:0007669"/>
    <property type="project" value="TreeGrafter"/>
</dbReference>
<evidence type="ECO:0000256" key="3">
    <source>
        <dbReference type="ARBA" id="ARBA00023235"/>
    </source>
</evidence>